<dbReference type="PANTHER" id="PTHR36844">
    <property type="entry name" value="PROTEASE PRSW"/>
    <property type="match status" value="1"/>
</dbReference>
<name>A0A2H0US65_9BACT</name>
<feature type="transmembrane region" description="Helical" evidence="1">
    <location>
        <begin position="120"/>
        <end position="141"/>
    </location>
</feature>
<keyword evidence="1" id="KW-0812">Transmembrane</keyword>
<keyword evidence="1" id="KW-0472">Membrane</keyword>
<feature type="transmembrane region" description="Helical" evidence="1">
    <location>
        <begin position="161"/>
        <end position="186"/>
    </location>
</feature>
<dbReference type="Proteomes" id="UP000231157">
    <property type="component" value="Unassembled WGS sequence"/>
</dbReference>
<feature type="transmembrane region" description="Helical" evidence="1">
    <location>
        <begin position="225"/>
        <end position="243"/>
    </location>
</feature>
<dbReference type="EMBL" id="PFAZ01000002">
    <property type="protein sequence ID" value="PIR89268.1"/>
    <property type="molecule type" value="Genomic_DNA"/>
</dbReference>
<feature type="transmembrane region" description="Helical" evidence="1">
    <location>
        <begin position="198"/>
        <end position="219"/>
    </location>
</feature>
<protein>
    <recommendedName>
        <fullName evidence="4">Protease PrsW</fullName>
    </recommendedName>
</protein>
<proteinExistence type="predicted"/>
<sequence>MTLLWTRAGDRFMSSIIYTTLLIALGLLPSFVWLVFYTREDFRHPEPKRLIASTFFLGGLATFFVLPVQLLINRNLEALSVSQYSFTSFLALGFVEELFKFAVVYFFIHKTLAFDEPLHAMIYMIVSGLGFAAAENIASLYQAAGGSLFQVAVAETLTMRFVGATLLHSIASGIVGYFWALAFIKGSRSFVLKHGKEFSLVSIGLLTATVLHATFNYLIITSGPARFAILFLVIVTFILLHDFEKFKQEDFA</sequence>
<dbReference type="AlphaFoldDB" id="A0A2H0US65"/>
<feature type="transmembrane region" description="Helical" evidence="1">
    <location>
        <begin position="84"/>
        <end position="108"/>
    </location>
</feature>
<dbReference type="Pfam" id="PF13367">
    <property type="entry name" value="PrsW-protease"/>
    <property type="match status" value="1"/>
</dbReference>
<accession>A0A2H0US65</accession>
<evidence type="ECO:0000313" key="3">
    <source>
        <dbReference type="Proteomes" id="UP000231157"/>
    </source>
</evidence>
<dbReference type="InterPro" id="IPR026898">
    <property type="entry name" value="PrsW"/>
</dbReference>
<reference evidence="3" key="1">
    <citation type="submission" date="2017-09" db="EMBL/GenBank/DDBJ databases">
        <title>Depth-based differentiation of microbial function through sediment-hosted aquifers and enrichment of novel symbionts in the deep terrestrial subsurface.</title>
        <authorList>
            <person name="Probst A.J."/>
            <person name="Ladd B."/>
            <person name="Jarett J.K."/>
            <person name="Geller-Mcgrath D.E."/>
            <person name="Sieber C.M.K."/>
            <person name="Emerson J.B."/>
            <person name="Anantharaman K."/>
            <person name="Thomas B.C."/>
            <person name="Malmstrom R."/>
            <person name="Stieglmeier M."/>
            <person name="Klingl A."/>
            <person name="Woyke T."/>
            <person name="Ryan C.M."/>
            <person name="Banfield J.F."/>
        </authorList>
    </citation>
    <scope>NUCLEOTIDE SEQUENCE [LARGE SCALE GENOMIC DNA]</scope>
</reference>
<comment type="caution">
    <text evidence="2">The sequence shown here is derived from an EMBL/GenBank/DDBJ whole genome shotgun (WGS) entry which is preliminary data.</text>
</comment>
<keyword evidence="1" id="KW-1133">Transmembrane helix</keyword>
<evidence type="ECO:0008006" key="4">
    <source>
        <dbReference type="Google" id="ProtNLM"/>
    </source>
</evidence>
<dbReference type="GO" id="GO:0008233">
    <property type="term" value="F:peptidase activity"/>
    <property type="evidence" value="ECO:0007669"/>
    <property type="project" value="InterPro"/>
</dbReference>
<evidence type="ECO:0000313" key="2">
    <source>
        <dbReference type="EMBL" id="PIR89268.1"/>
    </source>
</evidence>
<organism evidence="2 3">
    <name type="scientific">Candidatus Harrisonbacteria bacterium CG10_big_fil_rev_8_21_14_0_10_40_38</name>
    <dbReference type="NCBI Taxonomy" id="1974583"/>
    <lineage>
        <taxon>Bacteria</taxon>
        <taxon>Candidatus Harrisoniibacteriota</taxon>
    </lineage>
</organism>
<feature type="transmembrane region" description="Helical" evidence="1">
    <location>
        <begin position="12"/>
        <end position="38"/>
    </location>
</feature>
<dbReference type="PANTHER" id="PTHR36844:SF1">
    <property type="entry name" value="PROTEASE PRSW"/>
    <property type="match status" value="1"/>
</dbReference>
<feature type="transmembrane region" description="Helical" evidence="1">
    <location>
        <begin position="50"/>
        <end position="72"/>
    </location>
</feature>
<gene>
    <name evidence="2" type="ORF">COU07_02295</name>
</gene>
<evidence type="ECO:0000256" key="1">
    <source>
        <dbReference type="SAM" id="Phobius"/>
    </source>
</evidence>